<dbReference type="GeneID" id="101709966"/>
<keyword evidence="2" id="KW-1133">Transmembrane helix</keyword>
<dbReference type="Proteomes" id="UP000694906">
    <property type="component" value="Unplaced"/>
</dbReference>
<keyword evidence="3" id="KW-1185">Reference proteome</keyword>
<sequence>MPSVKRRVSRLKLKELEVKKVCQVVKDSEGKEGVENRPLVVFTGIRAGQHRRERAKVRREHAARRYFVRKMWIFRALLILSVFIWLLMLFTSFQFGEYYTKKTKNKFFEVAREKGFSESMCPNEVNLQNSKVSDHPLEKTSTWEVLFNFFLPTTCMIKENQNITPCNELLNLTETECLKSKCCFSTSVTRNCFVPLRDKSTQVMRIFGLSVFILLFLGWMNLCCIYIWQRSPLRLRNDRMLKNLKKKKKLEDSTEVLTTTEEEDVDEEEKEAEGNIHKMAVEEQSLNEFL</sequence>
<name>A0AAX6S6H1_HETGA</name>
<dbReference type="PANTHER" id="PTHR37360">
    <property type="entry name" value="FRAGILE X MENTAL RETARDATION 1 NEIGHBOR PROTEIN"/>
    <property type="match status" value="1"/>
</dbReference>
<protein>
    <submittedName>
        <fullName evidence="4">Fragile X mental retardation 1 neighbor protein isoform X1</fullName>
    </submittedName>
</protein>
<dbReference type="CTD" id="158521"/>
<evidence type="ECO:0000256" key="2">
    <source>
        <dbReference type="SAM" id="Phobius"/>
    </source>
</evidence>
<gene>
    <name evidence="4" type="primary">Fmr1nb</name>
</gene>
<accession>A0AAX6S6H1</accession>
<organism evidence="3 4">
    <name type="scientific">Heterocephalus glaber</name>
    <name type="common">Naked mole rat</name>
    <dbReference type="NCBI Taxonomy" id="10181"/>
    <lineage>
        <taxon>Eukaryota</taxon>
        <taxon>Metazoa</taxon>
        <taxon>Chordata</taxon>
        <taxon>Craniata</taxon>
        <taxon>Vertebrata</taxon>
        <taxon>Euteleostomi</taxon>
        <taxon>Mammalia</taxon>
        <taxon>Eutheria</taxon>
        <taxon>Euarchontoglires</taxon>
        <taxon>Glires</taxon>
        <taxon>Rodentia</taxon>
        <taxon>Hystricomorpha</taxon>
        <taxon>Bathyergidae</taxon>
        <taxon>Heterocephalus</taxon>
    </lineage>
</organism>
<reference evidence="4" key="1">
    <citation type="submission" date="2025-08" db="UniProtKB">
        <authorList>
            <consortium name="RefSeq"/>
        </authorList>
    </citation>
    <scope>IDENTIFICATION</scope>
</reference>
<evidence type="ECO:0000256" key="1">
    <source>
        <dbReference type="SAM" id="MobiDB-lite"/>
    </source>
</evidence>
<feature type="region of interest" description="Disordered" evidence="1">
    <location>
        <begin position="249"/>
        <end position="277"/>
    </location>
</feature>
<feature type="compositionally biased region" description="Acidic residues" evidence="1">
    <location>
        <begin position="260"/>
        <end position="271"/>
    </location>
</feature>
<keyword evidence="2" id="KW-0812">Transmembrane</keyword>
<dbReference type="InterPro" id="IPR055331">
    <property type="entry name" value="FMR1-like"/>
</dbReference>
<evidence type="ECO:0000313" key="4">
    <source>
        <dbReference type="RefSeq" id="XP_021104821.1"/>
    </source>
</evidence>
<keyword evidence="2" id="KW-0472">Membrane</keyword>
<feature type="transmembrane region" description="Helical" evidence="2">
    <location>
        <begin position="206"/>
        <end position="228"/>
    </location>
</feature>
<evidence type="ECO:0000313" key="3">
    <source>
        <dbReference type="Proteomes" id="UP000694906"/>
    </source>
</evidence>
<feature type="transmembrane region" description="Helical" evidence="2">
    <location>
        <begin position="72"/>
        <end position="95"/>
    </location>
</feature>
<dbReference type="AlphaFoldDB" id="A0AAX6S6H1"/>
<proteinExistence type="predicted"/>
<dbReference type="PANTHER" id="PTHR37360:SF1">
    <property type="entry name" value="FMR1 NEIGHBOR PROTEIN"/>
    <property type="match status" value="1"/>
</dbReference>
<dbReference type="RefSeq" id="XP_021104821.1">
    <property type="nucleotide sequence ID" value="XM_021249162.1"/>
</dbReference>